<dbReference type="PANTHER" id="PTHR31793:SF37">
    <property type="entry name" value="ACYL-COA THIOESTER HYDROLASE YBGC"/>
    <property type="match status" value="1"/>
</dbReference>
<dbReference type="RefSeq" id="WP_130413069.1">
    <property type="nucleotide sequence ID" value="NZ_SHKX01000012.1"/>
</dbReference>
<dbReference type="InterPro" id="IPR050563">
    <property type="entry name" value="4-hydroxybenzoyl-CoA_TE"/>
</dbReference>
<dbReference type="InterPro" id="IPR029069">
    <property type="entry name" value="HotDog_dom_sf"/>
</dbReference>
<dbReference type="PIRSF" id="PIRSF003230">
    <property type="entry name" value="YbgC"/>
    <property type="match status" value="1"/>
</dbReference>
<reference evidence="4 5" key="1">
    <citation type="submission" date="2019-02" db="EMBL/GenBank/DDBJ databases">
        <title>Genomic Encyclopedia of Type Strains, Phase IV (KMG-IV): sequencing the most valuable type-strain genomes for metagenomic binning, comparative biology and taxonomic classification.</title>
        <authorList>
            <person name="Goeker M."/>
        </authorList>
    </citation>
    <scope>NUCLEOTIDE SEQUENCE [LARGE SCALE GENOMIC DNA]</scope>
    <source>
        <strain evidence="4 5">DSM 105135</strain>
    </source>
</reference>
<dbReference type="Proteomes" id="UP000292423">
    <property type="component" value="Unassembled WGS sequence"/>
</dbReference>
<dbReference type="NCBIfam" id="TIGR02799">
    <property type="entry name" value="thio_ybgC"/>
    <property type="match status" value="1"/>
</dbReference>
<evidence type="ECO:0000313" key="4">
    <source>
        <dbReference type="EMBL" id="RZU45075.1"/>
    </source>
</evidence>
<dbReference type="InterPro" id="IPR006683">
    <property type="entry name" value="Thioestr_dom"/>
</dbReference>
<dbReference type="FunFam" id="3.10.129.10:FF:000004">
    <property type="entry name" value="Tol-pal system-associated acyl-CoA thioesterase"/>
    <property type="match status" value="1"/>
</dbReference>
<dbReference type="NCBIfam" id="TIGR00051">
    <property type="entry name" value="YbgC/FadM family acyl-CoA thioesterase"/>
    <property type="match status" value="1"/>
</dbReference>
<keyword evidence="5" id="KW-1185">Reference proteome</keyword>
<dbReference type="EMBL" id="SHKX01000012">
    <property type="protein sequence ID" value="RZU45075.1"/>
    <property type="molecule type" value="Genomic_DNA"/>
</dbReference>
<dbReference type="AlphaFoldDB" id="A0A4Q7Z5X2"/>
<dbReference type="PANTHER" id="PTHR31793">
    <property type="entry name" value="4-HYDROXYBENZOYL-COA THIOESTERASE FAMILY MEMBER"/>
    <property type="match status" value="1"/>
</dbReference>
<organism evidence="4 5">
    <name type="scientific">Fluviicoccus keumensis</name>
    <dbReference type="NCBI Taxonomy" id="1435465"/>
    <lineage>
        <taxon>Bacteria</taxon>
        <taxon>Pseudomonadati</taxon>
        <taxon>Pseudomonadota</taxon>
        <taxon>Gammaproteobacteria</taxon>
        <taxon>Moraxellales</taxon>
        <taxon>Moraxellaceae</taxon>
        <taxon>Fluviicoccus</taxon>
    </lineage>
</organism>
<comment type="similarity">
    <text evidence="1">Belongs to the 4-hydroxybenzoyl-CoA thioesterase family.</text>
</comment>
<dbReference type="OrthoDB" id="9808429at2"/>
<comment type="caution">
    <text evidence="4">The sequence shown here is derived from an EMBL/GenBank/DDBJ whole genome shotgun (WGS) entry which is preliminary data.</text>
</comment>
<evidence type="ECO:0000256" key="1">
    <source>
        <dbReference type="ARBA" id="ARBA00005953"/>
    </source>
</evidence>
<evidence type="ECO:0000259" key="3">
    <source>
        <dbReference type="Pfam" id="PF03061"/>
    </source>
</evidence>
<dbReference type="SUPFAM" id="SSF54637">
    <property type="entry name" value="Thioesterase/thiol ester dehydrase-isomerase"/>
    <property type="match status" value="1"/>
</dbReference>
<dbReference type="Gene3D" id="3.10.129.10">
    <property type="entry name" value="Hotdog Thioesterase"/>
    <property type="match status" value="1"/>
</dbReference>
<evidence type="ECO:0000256" key="2">
    <source>
        <dbReference type="ARBA" id="ARBA00022801"/>
    </source>
</evidence>
<protein>
    <submittedName>
        <fullName evidence="4">4-hydroxybenzoyl-CoA thioesterase/acyl-CoA thioester hydrolase</fullName>
    </submittedName>
</protein>
<evidence type="ECO:0000313" key="5">
    <source>
        <dbReference type="Proteomes" id="UP000292423"/>
    </source>
</evidence>
<dbReference type="InterPro" id="IPR014166">
    <property type="entry name" value="Tol-Pal_acyl-CoA_thioesterase"/>
</dbReference>
<gene>
    <name evidence="4" type="ORF">EV700_1887</name>
</gene>
<name>A0A4Q7Z5X2_9GAMM</name>
<keyword evidence="2 4" id="KW-0378">Hydrolase</keyword>
<dbReference type="GO" id="GO:0047617">
    <property type="term" value="F:fatty acyl-CoA hydrolase activity"/>
    <property type="evidence" value="ECO:0007669"/>
    <property type="project" value="TreeGrafter"/>
</dbReference>
<proteinExistence type="inferred from homology"/>
<feature type="domain" description="Thioesterase" evidence="3">
    <location>
        <begin position="19"/>
        <end position="101"/>
    </location>
</feature>
<dbReference type="InterPro" id="IPR006684">
    <property type="entry name" value="YbgC/YbaW"/>
</dbReference>
<sequence length="130" mass="15146">MTPFRLPVRVYIEDTDAAGIVYYVNYLKFMERARTELLRHIGFGHYLHHTDYLFVVRSANIRYRRPARMDDTLEVTAAILRRGRASMEFHQTVERNGELLCEGELMIACVDAIHLKPRALPARLTDLLPD</sequence>
<dbReference type="CDD" id="cd00586">
    <property type="entry name" value="4HBT"/>
    <property type="match status" value="1"/>
</dbReference>
<dbReference type="Pfam" id="PF03061">
    <property type="entry name" value="4HBT"/>
    <property type="match status" value="1"/>
</dbReference>
<accession>A0A4Q7Z5X2</accession>